<reference evidence="2" key="1">
    <citation type="submission" date="2022-11" db="UniProtKB">
        <authorList>
            <consortium name="WormBaseParasite"/>
        </authorList>
    </citation>
    <scope>IDENTIFICATION</scope>
</reference>
<evidence type="ECO:0000313" key="1">
    <source>
        <dbReference type="Proteomes" id="UP000887576"/>
    </source>
</evidence>
<dbReference type="WBParaSite" id="JU765_v2.g16203.t1">
    <property type="protein sequence ID" value="JU765_v2.g16203.t1"/>
    <property type="gene ID" value="JU765_v2.g16203"/>
</dbReference>
<protein>
    <submittedName>
        <fullName evidence="2">Alpha-glucosidase</fullName>
    </submittedName>
</protein>
<dbReference type="Proteomes" id="UP000887576">
    <property type="component" value="Unplaced"/>
</dbReference>
<sequence length="242" mass="27609">MNDSIFSFFISRTSDDEILFDTAFGGLLFSDQYIQLSAMLSTNQIFGFGEHIRKTLMHDLSEYKTWGMNARDAGTDAISDIPYNYYGVHPFYLALNPVNQKAHGVFILNSNAQEVTLGPGPHLIYRTIGGQLELFFFPGPTPEAVIQQYQQVIGRPYLPPYWGLGYQLCRWGYNGTEEILGIVNEILKAGIPQDGQCADIDYMEGAKTFTYNKLPEWKNLPNLIDDLRENYGIHFILVRFFF</sequence>
<organism evidence="1 2">
    <name type="scientific">Panagrolaimus sp. JU765</name>
    <dbReference type="NCBI Taxonomy" id="591449"/>
    <lineage>
        <taxon>Eukaryota</taxon>
        <taxon>Metazoa</taxon>
        <taxon>Ecdysozoa</taxon>
        <taxon>Nematoda</taxon>
        <taxon>Chromadorea</taxon>
        <taxon>Rhabditida</taxon>
        <taxon>Tylenchina</taxon>
        <taxon>Panagrolaimomorpha</taxon>
        <taxon>Panagrolaimoidea</taxon>
        <taxon>Panagrolaimidae</taxon>
        <taxon>Panagrolaimus</taxon>
    </lineage>
</organism>
<proteinExistence type="predicted"/>
<accession>A0AC34QGZ9</accession>
<name>A0AC34QGZ9_9BILA</name>
<evidence type="ECO:0000313" key="2">
    <source>
        <dbReference type="WBParaSite" id="JU765_v2.g16203.t1"/>
    </source>
</evidence>